<protein>
    <submittedName>
        <fullName evidence="2">Uncharacterized protein</fullName>
    </submittedName>
</protein>
<accession>A0A7J9MR86</accession>
<proteinExistence type="predicted"/>
<evidence type="ECO:0000256" key="1">
    <source>
        <dbReference type="SAM" id="SignalP"/>
    </source>
</evidence>
<feature type="chain" id="PRO_5029477214" evidence="1">
    <location>
        <begin position="19"/>
        <end position="47"/>
    </location>
</feature>
<reference evidence="2 3" key="1">
    <citation type="journal article" date="2019" name="Genome Biol. Evol.">
        <title>Insights into the evolution of the New World diploid cottons (Gossypium, subgenus Houzingenia) based on genome sequencing.</title>
        <authorList>
            <person name="Grover C.E."/>
            <person name="Arick M.A. 2nd"/>
            <person name="Thrash A."/>
            <person name="Conover J.L."/>
            <person name="Sanders W.S."/>
            <person name="Peterson D.G."/>
            <person name="Frelichowski J.E."/>
            <person name="Scheffler J.A."/>
            <person name="Scheffler B.E."/>
            <person name="Wendel J.F."/>
        </authorList>
    </citation>
    <scope>NUCLEOTIDE SEQUENCE [LARGE SCALE GENOMIC DNA]</scope>
    <source>
        <strain evidence="2">1</strain>
        <tissue evidence="2">Leaf</tissue>
    </source>
</reference>
<dbReference type="Proteomes" id="UP000593576">
    <property type="component" value="Unassembled WGS sequence"/>
</dbReference>
<gene>
    <name evidence="2" type="ORF">Goshw_004941</name>
</gene>
<dbReference type="EMBL" id="JABFAF010000013">
    <property type="protein sequence ID" value="MBA0873633.1"/>
    <property type="molecule type" value="Genomic_DNA"/>
</dbReference>
<name>A0A7J9MR86_GOSSC</name>
<dbReference type="AlphaFoldDB" id="A0A7J9MR86"/>
<keyword evidence="1" id="KW-0732">Signal</keyword>
<evidence type="ECO:0000313" key="3">
    <source>
        <dbReference type="Proteomes" id="UP000593576"/>
    </source>
</evidence>
<evidence type="ECO:0000313" key="2">
    <source>
        <dbReference type="EMBL" id="MBA0873633.1"/>
    </source>
</evidence>
<comment type="caution">
    <text evidence="2">The sequence shown here is derived from an EMBL/GenBank/DDBJ whole genome shotgun (WGS) entry which is preliminary data.</text>
</comment>
<keyword evidence="3" id="KW-1185">Reference proteome</keyword>
<organism evidence="2 3">
    <name type="scientific">Gossypium schwendimanii</name>
    <name type="common">Cotton</name>
    <dbReference type="NCBI Taxonomy" id="34291"/>
    <lineage>
        <taxon>Eukaryota</taxon>
        <taxon>Viridiplantae</taxon>
        <taxon>Streptophyta</taxon>
        <taxon>Embryophyta</taxon>
        <taxon>Tracheophyta</taxon>
        <taxon>Spermatophyta</taxon>
        <taxon>Magnoliopsida</taxon>
        <taxon>eudicotyledons</taxon>
        <taxon>Gunneridae</taxon>
        <taxon>Pentapetalae</taxon>
        <taxon>rosids</taxon>
        <taxon>malvids</taxon>
        <taxon>Malvales</taxon>
        <taxon>Malvaceae</taxon>
        <taxon>Malvoideae</taxon>
        <taxon>Gossypium</taxon>
    </lineage>
</organism>
<sequence>MLWSLLFRSFMSLYGTKSLEILQVICGICYLCRERSTSNPSNYLRLL</sequence>
<feature type="signal peptide" evidence="1">
    <location>
        <begin position="1"/>
        <end position="18"/>
    </location>
</feature>